<dbReference type="GO" id="GO:0005975">
    <property type="term" value="P:carbohydrate metabolic process"/>
    <property type="evidence" value="ECO:0007669"/>
    <property type="project" value="InterPro"/>
</dbReference>
<dbReference type="GO" id="GO:0004134">
    <property type="term" value="F:4-alpha-glucanotransferase activity"/>
    <property type="evidence" value="ECO:0007669"/>
    <property type="project" value="UniProtKB-EC"/>
</dbReference>
<dbReference type="EC" id="2.4.1.25" evidence="4 12"/>
<dbReference type="Pfam" id="PF02446">
    <property type="entry name" value="Glyco_hydro_77"/>
    <property type="match status" value="1"/>
</dbReference>
<dbReference type="EMBL" id="PCVY01000022">
    <property type="protein sequence ID" value="PIQ87002.1"/>
    <property type="molecule type" value="Genomic_DNA"/>
</dbReference>
<protein>
    <recommendedName>
        <fullName evidence="5 12">4-alpha-glucanotransferase</fullName>
        <ecNumber evidence="4 12">2.4.1.25</ecNumber>
    </recommendedName>
    <alternativeName>
        <fullName evidence="10 12">Amylomaltase</fullName>
    </alternativeName>
    <alternativeName>
        <fullName evidence="11 12">Disproportionating enzyme</fullName>
    </alternativeName>
</protein>
<evidence type="ECO:0000256" key="11">
    <source>
        <dbReference type="ARBA" id="ARBA00031501"/>
    </source>
</evidence>
<dbReference type="InterPro" id="IPR003385">
    <property type="entry name" value="Glyco_hydro_77"/>
</dbReference>
<proteinExistence type="inferred from homology"/>
<dbReference type="PANTHER" id="PTHR32518:SF3">
    <property type="entry name" value="4-ALPHA-GLUCANOTRANSFERASE"/>
    <property type="match status" value="1"/>
</dbReference>
<keyword evidence="6" id="KW-0963">Cytoplasm</keyword>
<dbReference type="NCBIfam" id="TIGR00217">
    <property type="entry name" value="malQ"/>
    <property type="match status" value="1"/>
</dbReference>
<dbReference type="GO" id="GO:0005737">
    <property type="term" value="C:cytoplasm"/>
    <property type="evidence" value="ECO:0007669"/>
    <property type="project" value="UniProtKB-SubCell"/>
</dbReference>
<evidence type="ECO:0000256" key="5">
    <source>
        <dbReference type="ARBA" id="ARBA00020295"/>
    </source>
</evidence>
<evidence type="ECO:0000256" key="9">
    <source>
        <dbReference type="ARBA" id="ARBA00023277"/>
    </source>
</evidence>
<keyword evidence="8 12" id="KW-0808">Transferase</keyword>
<gene>
    <name evidence="13" type="primary">malQ</name>
    <name evidence="13" type="ORF">COV74_02330</name>
</gene>
<accession>A0A2H0LRF8</accession>
<comment type="catalytic activity">
    <reaction evidence="1 12">
        <text>Transfers a segment of a (1-&gt;4)-alpha-D-glucan to a new position in an acceptor, which may be glucose or a (1-&gt;4)-alpha-D-glucan.</text>
        <dbReference type="EC" id="2.4.1.25"/>
    </reaction>
</comment>
<evidence type="ECO:0000256" key="7">
    <source>
        <dbReference type="ARBA" id="ARBA00022676"/>
    </source>
</evidence>
<dbReference type="SUPFAM" id="SSF51445">
    <property type="entry name" value="(Trans)glycosidases"/>
    <property type="match status" value="1"/>
</dbReference>
<dbReference type="PANTHER" id="PTHR32518">
    <property type="match status" value="1"/>
</dbReference>
<comment type="subcellular location">
    <subcellularLocation>
        <location evidence="2">Cytoplasm</location>
    </subcellularLocation>
</comment>
<evidence type="ECO:0000256" key="1">
    <source>
        <dbReference type="ARBA" id="ARBA00000439"/>
    </source>
</evidence>
<evidence type="ECO:0000256" key="10">
    <source>
        <dbReference type="ARBA" id="ARBA00031423"/>
    </source>
</evidence>
<evidence type="ECO:0000313" key="14">
    <source>
        <dbReference type="Proteomes" id="UP000230859"/>
    </source>
</evidence>
<evidence type="ECO:0000256" key="3">
    <source>
        <dbReference type="ARBA" id="ARBA00005684"/>
    </source>
</evidence>
<keyword evidence="9 12" id="KW-0119">Carbohydrate metabolism</keyword>
<comment type="caution">
    <text evidence="13">The sequence shown here is derived from an EMBL/GenBank/DDBJ whole genome shotgun (WGS) entry which is preliminary data.</text>
</comment>
<evidence type="ECO:0000256" key="8">
    <source>
        <dbReference type="ARBA" id="ARBA00022679"/>
    </source>
</evidence>
<reference evidence="13 14" key="1">
    <citation type="submission" date="2017-09" db="EMBL/GenBank/DDBJ databases">
        <title>Depth-based differentiation of microbial function through sediment-hosted aquifers and enrichment of novel symbionts in the deep terrestrial subsurface.</title>
        <authorList>
            <person name="Probst A.J."/>
            <person name="Ladd B."/>
            <person name="Jarett J.K."/>
            <person name="Geller-Mcgrath D.E."/>
            <person name="Sieber C.M."/>
            <person name="Emerson J.B."/>
            <person name="Anantharaman K."/>
            <person name="Thomas B.C."/>
            <person name="Malmstrom R."/>
            <person name="Stieglmeier M."/>
            <person name="Klingl A."/>
            <person name="Woyke T."/>
            <person name="Ryan C.M."/>
            <person name="Banfield J.F."/>
        </authorList>
    </citation>
    <scope>NUCLEOTIDE SEQUENCE [LARGE SCALE GENOMIC DNA]</scope>
    <source>
        <strain evidence="13">CG11_big_fil_rev_8_21_14_0_20_45_26</strain>
    </source>
</reference>
<comment type="similarity">
    <text evidence="3 12">Belongs to the disproportionating enzyme family.</text>
</comment>
<dbReference type="AlphaFoldDB" id="A0A2H0LRF8"/>
<evidence type="ECO:0000256" key="2">
    <source>
        <dbReference type="ARBA" id="ARBA00004496"/>
    </source>
</evidence>
<dbReference type="Gene3D" id="3.20.20.80">
    <property type="entry name" value="Glycosidases"/>
    <property type="match status" value="1"/>
</dbReference>
<name>A0A2H0LRF8_9BACT</name>
<dbReference type="InterPro" id="IPR017853">
    <property type="entry name" value="GH"/>
</dbReference>
<evidence type="ECO:0000256" key="4">
    <source>
        <dbReference type="ARBA" id="ARBA00012560"/>
    </source>
</evidence>
<evidence type="ECO:0000256" key="6">
    <source>
        <dbReference type="ARBA" id="ARBA00022490"/>
    </source>
</evidence>
<evidence type="ECO:0000313" key="13">
    <source>
        <dbReference type="EMBL" id="PIQ87002.1"/>
    </source>
</evidence>
<evidence type="ECO:0000256" key="12">
    <source>
        <dbReference type="RuleBase" id="RU361207"/>
    </source>
</evidence>
<sequence length="612" mass="71757">MYFYSSFLNTPTKKQWQRIGTRRRSGVMLPLFSVYSKNSIGIGEIPDIKLMIDWCIQTGLSIIQFLPLNDTGTNFRPYDAESAFALDPMYLSLGHLKDVPGTLFKEQLKALKKEFPTAQNNRANYAVKQAKIDLLWEIYLQGKTSRVFQAFKKKHQYWLYDYAFFRVMKEKNLSKNWQAWPEPFRERAPKVMYFYGERYRSRIDFYQWLQWQLYEQFTAIHQYAREKGVLLMGDLPILVAGDSADVWAHTDYFKLHKASGAPPDAYNAKGQRWGMPPYDWKAIEQNGFDYWTERLKYAENFFDLFRIDHSVGLFRIWTIDTHRDLNEGGLHGQFDPHDESLWENHGRKLLKTLADHTRMLPCAEDLGVVPACSFEVLEELAIPGMDVQRWKKTEDKVYFALPGQYRPNSIATISTHDMNTLAGWWQYEIGTVEEGVFRQQLEELGLEADEFLPKLFDLKKSYAGRLLWKRSIHSSERLLKVLKVSKHKAHKVMQWYQATFNERSIFWEHIQGQGQYPKRISKRVAKGALIKVNQSASVFSIQSVQDWLSLEERYPLKPGRDRVNTPGTIGEHNWTFVLPFSLEGLKRLKINREIKKINQFCGRFRGSNGKRA</sequence>
<dbReference type="Proteomes" id="UP000230859">
    <property type="component" value="Unassembled WGS sequence"/>
</dbReference>
<keyword evidence="7 12" id="KW-0328">Glycosyltransferase</keyword>
<organism evidence="13 14">
    <name type="scientific">Candidatus Abzuiibacterium crystallinum</name>
    <dbReference type="NCBI Taxonomy" id="1974748"/>
    <lineage>
        <taxon>Bacteria</taxon>
        <taxon>Pseudomonadati</taxon>
        <taxon>Candidatus Omnitrophota</taxon>
        <taxon>Candidatus Abzuiibacterium</taxon>
    </lineage>
</organism>